<protein>
    <recommendedName>
        <fullName evidence="2">BTB domain-containing protein</fullName>
    </recommendedName>
</protein>
<dbReference type="PANTHER" id="PTHR47843:SF2">
    <property type="entry name" value="BTB DOMAIN-CONTAINING PROTEIN"/>
    <property type="match status" value="1"/>
</dbReference>
<feature type="domain" description="BTB" evidence="2">
    <location>
        <begin position="37"/>
        <end position="106"/>
    </location>
</feature>
<evidence type="ECO:0000313" key="3">
    <source>
        <dbReference type="EMBL" id="KAF2124707.1"/>
    </source>
</evidence>
<name>A0A6A6A166_9PLEO</name>
<dbReference type="AlphaFoldDB" id="A0A6A6A166"/>
<sequence>MAGSENLNKRGSNSMSNSPAQKKTRHLFNSGLLIDSTPITVFVGHTESRFSVHECLLTTDSEFFKSALSKEWKENLERIVKLPEAKPEAFHLYAKWLYSGKVYSGKVYSSKNNDTYEKNNIEYNNEWSRLVDCYKLGDFLLSLDFKDATIDAISEVSISRDILRVDFASYIYPISTKESLHRTLCRDLTIHLWDRKFANIRDPSLPREFLEDLLVDIGPQLSNGLKDQGLHVFAHCLNTCNYHEHTRFDKPCYKTKFSY</sequence>
<feature type="region of interest" description="Disordered" evidence="1">
    <location>
        <begin position="1"/>
        <end position="21"/>
    </location>
</feature>
<gene>
    <name evidence="3" type="ORF">P153DRAFT_400795</name>
</gene>
<dbReference type="GeneID" id="54412284"/>
<dbReference type="RefSeq" id="XP_033519100.1">
    <property type="nucleotide sequence ID" value="XM_033671852.1"/>
</dbReference>
<dbReference type="InterPro" id="IPR000210">
    <property type="entry name" value="BTB/POZ_dom"/>
</dbReference>
<dbReference type="InterPro" id="IPR011333">
    <property type="entry name" value="SKP1/BTB/POZ_sf"/>
</dbReference>
<dbReference type="CDD" id="cd18186">
    <property type="entry name" value="BTB_POZ_ZBTB_KLHL-like"/>
    <property type="match status" value="1"/>
</dbReference>
<evidence type="ECO:0000313" key="4">
    <source>
        <dbReference type="Proteomes" id="UP000799771"/>
    </source>
</evidence>
<dbReference type="Pfam" id="PF00651">
    <property type="entry name" value="BTB"/>
    <property type="match status" value="1"/>
</dbReference>
<evidence type="ECO:0000256" key="1">
    <source>
        <dbReference type="SAM" id="MobiDB-lite"/>
    </source>
</evidence>
<dbReference type="PANTHER" id="PTHR47843">
    <property type="entry name" value="BTB DOMAIN-CONTAINING PROTEIN-RELATED"/>
    <property type="match status" value="1"/>
</dbReference>
<dbReference type="EMBL" id="ML977518">
    <property type="protein sequence ID" value="KAF2124707.1"/>
    <property type="molecule type" value="Genomic_DNA"/>
</dbReference>
<dbReference type="Proteomes" id="UP000799771">
    <property type="component" value="Unassembled WGS sequence"/>
</dbReference>
<dbReference type="OrthoDB" id="1022638at2759"/>
<accession>A0A6A6A166</accession>
<reference evidence="3" key="1">
    <citation type="journal article" date="2020" name="Stud. Mycol.">
        <title>101 Dothideomycetes genomes: a test case for predicting lifestyles and emergence of pathogens.</title>
        <authorList>
            <person name="Haridas S."/>
            <person name="Albert R."/>
            <person name="Binder M."/>
            <person name="Bloem J."/>
            <person name="Labutti K."/>
            <person name="Salamov A."/>
            <person name="Andreopoulos B."/>
            <person name="Baker S."/>
            <person name="Barry K."/>
            <person name="Bills G."/>
            <person name="Bluhm B."/>
            <person name="Cannon C."/>
            <person name="Castanera R."/>
            <person name="Culley D."/>
            <person name="Daum C."/>
            <person name="Ezra D."/>
            <person name="Gonzalez J."/>
            <person name="Henrissat B."/>
            <person name="Kuo A."/>
            <person name="Liang C."/>
            <person name="Lipzen A."/>
            <person name="Lutzoni F."/>
            <person name="Magnuson J."/>
            <person name="Mondo S."/>
            <person name="Nolan M."/>
            <person name="Ohm R."/>
            <person name="Pangilinan J."/>
            <person name="Park H.-J."/>
            <person name="Ramirez L."/>
            <person name="Alfaro M."/>
            <person name="Sun H."/>
            <person name="Tritt A."/>
            <person name="Yoshinaga Y."/>
            <person name="Zwiers L.-H."/>
            <person name="Turgeon B."/>
            <person name="Goodwin S."/>
            <person name="Spatafora J."/>
            <person name="Crous P."/>
            <person name="Grigoriev I."/>
        </authorList>
    </citation>
    <scope>NUCLEOTIDE SEQUENCE</scope>
    <source>
        <strain evidence="3">CBS 119687</strain>
    </source>
</reference>
<keyword evidence="4" id="KW-1185">Reference proteome</keyword>
<dbReference type="Gene3D" id="3.30.710.10">
    <property type="entry name" value="Potassium Channel Kv1.1, Chain A"/>
    <property type="match status" value="1"/>
</dbReference>
<organism evidence="3 4">
    <name type="scientific">Dothidotthia symphoricarpi CBS 119687</name>
    <dbReference type="NCBI Taxonomy" id="1392245"/>
    <lineage>
        <taxon>Eukaryota</taxon>
        <taxon>Fungi</taxon>
        <taxon>Dikarya</taxon>
        <taxon>Ascomycota</taxon>
        <taxon>Pezizomycotina</taxon>
        <taxon>Dothideomycetes</taxon>
        <taxon>Pleosporomycetidae</taxon>
        <taxon>Pleosporales</taxon>
        <taxon>Dothidotthiaceae</taxon>
        <taxon>Dothidotthia</taxon>
    </lineage>
</organism>
<dbReference type="PROSITE" id="PS50097">
    <property type="entry name" value="BTB"/>
    <property type="match status" value="1"/>
</dbReference>
<dbReference type="SUPFAM" id="SSF54695">
    <property type="entry name" value="POZ domain"/>
    <property type="match status" value="1"/>
</dbReference>
<proteinExistence type="predicted"/>
<evidence type="ECO:0000259" key="2">
    <source>
        <dbReference type="PROSITE" id="PS50097"/>
    </source>
</evidence>